<evidence type="ECO:0000313" key="2">
    <source>
        <dbReference type="Proteomes" id="UP000178249"/>
    </source>
</evidence>
<sequence length="123" mass="13331">MNSYEQPPMPTPEIMSGIFCTQKAAIYRIAGAYQKGLPPSDSSVRASLQAGNCVDASGLVGYPVHREMVNGRTPGNAMEILWIAREPNGVATLFCFRALPGIDASYQPKAKFVEPLKVRMDLG</sequence>
<reference evidence="1 2" key="1">
    <citation type="journal article" date="2016" name="Nat. Commun.">
        <title>Thousands of microbial genomes shed light on interconnected biogeochemical processes in an aquifer system.</title>
        <authorList>
            <person name="Anantharaman K."/>
            <person name="Brown C.T."/>
            <person name="Hug L.A."/>
            <person name="Sharon I."/>
            <person name="Castelle C.J."/>
            <person name="Probst A.J."/>
            <person name="Thomas B.C."/>
            <person name="Singh A."/>
            <person name="Wilkins M.J."/>
            <person name="Karaoz U."/>
            <person name="Brodie E.L."/>
            <person name="Williams K.H."/>
            <person name="Hubbard S.S."/>
            <person name="Banfield J.F."/>
        </authorList>
    </citation>
    <scope>NUCLEOTIDE SEQUENCE [LARGE SCALE GENOMIC DNA]</scope>
</reference>
<comment type="caution">
    <text evidence="1">The sequence shown here is derived from an EMBL/GenBank/DDBJ whole genome shotgun (WGS) entry which is preliminary data.</text>
</comment>
<dbReference type="Proteomes" id="UP000178249">
    <property type="component" value="Unassembled WGS sequence"/>
</dbReference>
<gene>
    <name evidence="1" type="ORF">A2841_02740</name>
</gene>
<dbReference type="AlphaFoldDB" id="A0A1F6C510"/>
<evidence type="ECO:0000313" key="1">
    <source>
        <dbReference type="EMBL" id="OGG44275.1"/>
    </source>
</evidence>
<proteinExistence type="predicted"/>
<name>A0A1F6C510_9BACT</name>
<accession>A0A1F6C510</accession>
<dbReference type="EMBL" id="MFKP01000014">
    <property type="protein sequence ID" value="OGG44275.1"/>
    <property type="molecule type" value="Genomic_DNA"/>
</dbReference>
<organism evidence="1 2">
    <name type="scientific">Candidatus Kaiserbacteria bacterium RIFCSPHIGHO2_01_FULL_48_10</name>
    <dbReference type="NCBI Taxonomy" id="1798476"/>
    <lineage>
        <taxon>Bacteria</taxon>
        <taxon>Candidatus Kaiseribacteriota</taxon>
    </lineage>
</organism>
<protein>
    <submittedName>
        <fullName evidence="1">Uncharacterized protein</fullName>
    </submittedName>
</protein>